<evidence type="ECO:0000313" key="3">
    <source>
        <dbReference type="Proteomes" id="UP000316612"/>
    </source>
</evidence>
<accession>A0A4Y4DWC0</accession>
<sequence length="113" mass="12032">MNRYKVMGILGILVVVIFLVVMATEIAWLRLVLAVLFCLAVPGSGWALNMRLKDAGDTLAMSVMLSIGCTVLVATAMAVSHVWSILLGYGILTLITAIGFIVALGKKQSSAQH</sequence>
<proteinExistence type="predicted"/>
<evidence type="ECO:0000313" key="2">
    <source>
        <dbReference type="EMBL" id="GED07678.1"/>
    </source>
</evidence>
<keyword evidence="1" id="KW-0472">Membrane</keyword>
<dbReference type="AlphaFoldDB" id="A0A4Y4DWC0"/>
<feature type="transmembrane region" description="Helical" evidence="1">
    <location>
        <begin position="59"/>
        <end position="79"/>
    </location>
</feature>
<name>A0A4Y4DWC0_GLUUR</name>
<dbReference type="Proteomes" id="UP000316612">
    <property type="component" value="Unassembled WGS sequence"/>
</dbReference>
<keyword evidence="1" id="KW-1133">Transmembrane helix</keyword>
<gene>
    <name evidence="2" type="ORF">AUR04nite_32100</name>
</gene>
<evidence type="ECO:0008006" key="4">
    <source>
        <dbReference type="Google" id="ProtNLM"/>
    </source>
</evidence>
<feature type="transmembrane region" description="Helical" evidence="1">
    <location>
        <begin position="33"/>
        <end position="52"/>
    </location>
</feature>
<dbReference type="OrthoDB" id="9885012at2"/>
<dbReference type="EMBL" id="BJNY01000024">
    <property type="protein sequence ID" value="GED07678.1"/>
    <property type="molecule type" value="Genomic_DNA"/>
</dbReference>
<comment type="caution">
    <text evidence="2">The sequence shown here is derived from an EMBL/GenBank/DDBJ whole genome shotgun (WGS) entry which is preliminary data.</text>
</comment>
<feature type="transmembrane region" description="Helical" evidence="1">
    <location>
        <begin position="85"/>
        <end position="105"/>
    </location>
</feature>
<organism evidence="2 3">
    <name type="scientific">Glutamicibacter uratoxydans</name>
    <name type="common">Arthrobacter uratoxydans</name>
    <dbReference type="NCBI Taxonomy" id="43667"/>
    <lineage>
        <taxon>Bacteria</taxon>
        <taxon>Bacillati</taxon>
        <taxon>Actinomycetota</taxon>
        <taxon>Actinomycetes</taxon>
        <taxon>Micrococcales</taxon>
        <taxon>Micrococcaceae</taxon>
        <taxon>Glutamicibacter</taxon>
    </lineage>
</organism>
<keyword evidence="3" id="KW-1185">Reference proteome</keyword>
<protein>
    <recommendedName>
        <fullName evidence="4">DUF1616 domain-containing protein</fullName>
    </recommendedName>
</protein>
<evidence type="ECO:0000256" key="1">
    <source>
        <dbReference type="SAM" id="Phobius"/>
    </source>
</evidence>
<dbReference type="RefSeq" id="WP_141367046.1">
    <property type="nucleotide sequence ID" value="NZ_BAAAJL010000001.1"/>
</dbReference>
<reference evidence="2 3" key="1">
    <citation type="submission" date="2019-06" db="EMBL/GenBank/DDBJ databases">
        <title>Whole genome shotgun sequence of Glutamicibacter uratoxydans NBRC 15515.</title>
        <authorList>
            <person name="Hosoyama A."/>
            <person name="Uohara A."/>
            <person name="Ohji S."/>
            <person name="Ichikawa N."/>
        </authorList>
    </citation>
    <scope>NUCLEOTIDE SEQUENCE [LARGE SCALE GENOMIC DNA]</scope>
    <source>
        <strain evidence="2 3">NBRC 15515</strain>
    </source>
</reference>
<keyword evidence="1" id="KW-0812">Transmembrane</keyword>